<gene>
    <name evidence="2" type="ORF">KFE25_013728</name>
</gene>
<proteinExistence type="predicted"/>
<organism evidence="2 3">
    <name type="scientific">Diacronema lutheri</name>
    <name type="common">Unicellular marine alga</name>
    <name type="synonym">Monochrysis lutheri</name>
    <dbReference type="NCBI Taxonomy" id="2081491"/>
    <lineage>
        <taxon>Eukaryota</taxon>
        <taxon>Haptista</taxon>
        <taxon>Haptophyta</taxon>
        <taxon>Pavlovophyceae</taxon>
        <taxon>Pavlovales</taxon>
        <taxon>Pavlovaceae</taxon>
        <taxon>Diacronema</taxon>
    </lineage>
</organism>
<evidence type="ECO:0000256" key="1">
    <source>
        <dbReference type="SAM" id="SignalP"/>
    </source>
</evidence>
<keyword evidence="1" id="KW-0732">Signal</keyword>
<feature type="signal peptide" evidence="1">
    <location>
        <begin position="1"/>
        <end position="16"/>
    </location>
</feature>
<dbReference type="Proteomes" id="UP000751190">
    <property type="component" value="Unassembled WGS sequence"/>
</dbReference>
<dbReference type="OrthoDB" id="10566629at2759"/>
<reference evidence="2" key="1">
    <citation type="submission" date="2021-05" db="EMBL/GenBank/DDBJ databases">
        <title>The genome of the haptophyte Pavlova lutheri (Diacronema luteri, Pavlovales) - a model for lipid biosynthesis in eukaryotic algae.</title>
        <authorList>
            <person name="Hulatt C.J."/>
            <person name="Posewitz M.C."/>
        </authorList>
    </citation>
    <scope>NUCLEOTIDE SEQUENCE</scope>
    <source>
        <strain evidence="2">NIVA-4/92</strain>
    </source>
</reference>
<accession>A0A8J5XVF7</accession>
<sequence length="240" mass="26039">MTRLALVLAALSPAVAWHQPPARISRASAYAWPHVARAVSMKTDAKPAARALSEGSICEFDDGKGRPMLGLVQSAKPSSTKGVVYHLIDADERLHIVNAKAIHVAFPPNNKVKSTKPADLLNEFLRVAECKPAELGIDVSLLGLAWEMCAQEDVPAHTTAAIFDKIDPALLDGSVPKYRAYRLLTSDIGNIFFRVLHAHDHEHREYKAKTADAVANAKQSWCHAVEALGTAAVAEEFCFA</sequence>
<evidence type="ECO:0000313" key="2">
    <source>
        <dbReference type="EMBL" id="KAG8468645.1"/>
    </source>
</evidence>
<name>A0A8J5XVF7_DIALT</name>
<feature type="chain" id="PRO_5035322426" evidence="1">
    <location>
        <begin position="17"/>
        <end position="240"/>
    </location>
</feature>
<evidence type="ECO:0000313" key="3">
    <source>
        <dbReference type="Proteomes" id="UP000751190"/>
    </source>
</evidence>
<keyword evidence="3" id="KW-1185">Reference proteome</keyword>
<dbReference type="AlphaFoldDB" id="A0A8J5XVF7"/>
<comment type="caution">
    <text evidence="2">The sequence shown here is derived from an EMBL/GenBank/DDBJ whole genome shotgun (WGS) entry which is preliminary data.</text>
</comment>
<dbReference type="EMBL" id="JAGTXO010000004">
    <property type="protein sequence ID" value="KAG8468645.1"/>
    <property type="molecule type" value="Genomic_DNA"/>
</dbReference>
<dbReference type="OMA" id="DHEHREY"/>
<protein>
    <submittedName>
        <fullName evidence="2">Uncharacterized protein</fullName>
    </submittedName>
</protein>